<gene>
    <name evidence="2" type="ORF">B0H16DRAFT_1450760</name>
</gene>
<keyword evidence="3" id="KW-1185">Reference proteome</keyword>
<protein>
    <submittedName>
        <fullName evidence="2">Uncharacterized protein</fullName>
    </submittedName>
</protein>
<dbReference type="EMBL" id="JARKIB010000012">
    <property type="protein sequence ID" value="KAJ7773943.1"/>
    <property type="molecule type" value="Genomic_DNA"/>
</dbReference>
<dbReference type="Proteomes" id="UP001215598">
    <property type="component" value="Unassembled WGS sequence"/>
</dbReference>
<evidence type="ECO:0000313" key="3">
    <source>
        <dbReference type="Proteomes" id="UP001215598"/>
    </source>
</evidence>
<feature type="region of interest" description="Disordered" evidence="1">
    <location>
        <begin position="198"/>
        <end position="235"/>
    </location>
</feature>
<dbReference type="AlphaFoldDB" id="A0AAD7NSM8"/>
<proteinExistence type="predicted"/>
<feature type="compositionally biased region" description="Basic and acidic residues" evidence="1">
    <location>
        <begin position="213"/>
        <end position="235"/>
    </location>
</feature>
<organism evidence="2 3">
    <name type="scientific">Mycena metata</name>
    <dbReference type="NCBI Taxonomy" id="1033252"/>
    <lineage>
        <taxon>Eukaryota</taxon>
        <taxon>Fungi</taxon>
        <taxon>Dikarya</taxon>
        <taxon>Basidiomycota</taxon>
        <taxon>Agaricomycotina</taxon>
        <taxon>Agaricomycetes</taxon>
        <taxon>Agaricomycetidae</taxon>
        <taxon>Agaricales</taxon>
        <taxon>Marasmiineae</taxon>
        <taxon>Mycenaceae</taxon>
        <taxon>Mycena</taxon>
    </lineage>
</organism>
<sequence length="235" mass="25832">MPSRCCGGSELGVKGQSRPWHSRAVVWGGVSERKPEHARTGSERRFTQHATRCSQRTAERTRLACGRALRRAAGVSRNKRRAYRPGGQLDAARLPHKPCTQRGLRATCSYWPLCCGITERIGKRATGVRALNAAQGAIENYSSGGLPTVSARLGDGSRPTTDVVRTGSVSMKILREEVIGATYTAVLEPRRMIQDKMAPNGYRKMSKSSVETYSDHDSTAHAPERHLYPKDSQGR</sequence>
<evidence type="ECO:0000313" key="2">
    <source>
        <dbReference type="EMBL" id="KAJ7773943.1"/>
    </source>
</evidence>
<evidence type="ECO:0000256" key="1">
    <source>
        <dbReference type="SAM" id="MobiDB-lite"/>
    </source>
</evidence>
<reference evidence="2" key="1">
    <citation type="submission" date="2023-03" db="EMBL/GenBank/DDBJ databases">
        <title>Massive genome expansion in bonnet fungi (Mycena s.s.) driven by repeated elements and novel gene families across ecological guilds.</title>
        <authorList>
            <consortium name="Lawrence Berkeley National Laboratory"/>
            <person name="Harder C.B."/>
            <person name="Miyauchi S."/>
            <person name="Viragh M."/>
            <person name="Kuo A."/>
            <person name="Thoen E."/>
            <person name="Andreopoulos B."/>
            <person name="Lu D."/>
            <person name="Skrede I."/>
            <person name="Drula E."/>
            <person name="Henrissat B."/>
            <person name="Morin E."/>
            <person name="Kohler A."/>
            <person name="Barry K."/>
            <person name="LaButti K."/>
            <person name="Morin E."/>
            <person name="Salamov A."/>
            <person name="Lipzen A."/>
            <person name="Mereny Z."/>
            <person name="Hegedus B."/>
            <person name="Baldrian P."/>
            <person name="Stursova M."/>
            <person name="Weitz H."/>
            <person name="Taylor A."/>
            <person name="Grigoriev I.V."/>
            <person name="Nagy L.G."/>
            <person name="Martin F."/>
            <person name="Kauserud H."/>
        </authorList>
    </citation>
    <scope>NUCLEOTIDE SEQUENCE</scope>
    <source>
        <strain evidence="2">CBHHK182m</strain>
    </source>
</reference>
<accession>A0AAD7NSM8</accession>
<comment type="caution">
    <text evidence="2">The sequence shown here is derived from an EMBL/GenBank/DDBJ whole genome shotgun (WGS) entry which is preliminary data.</text>
</comment>
<name>A0AAD7NSM8_9AGAR</name>